<dbReference type="AlphaFoldDB" id="A0A2A7UZ82"/>
<dbReference type="Pfam" id="PF00903">
    <property type="entry name" value="Glyoxalase"/>
    <property type="match status" value="1"/>
</dbReference>
<dbReference type="PANTHER" id="PTHR35006">
    <property type="entry name" value="GLYOXALASE FAMILY PROTEIN (AFU_ORTHOLOGUE AFUA_5G14830)"/>
    <property type="match status" value="1"/>
</dbReference>
<dbReference type="OrthoDB" id="9800438at2"/>
<dbReference type="PROSITE" id="PS51819">
    <property type="entry name" value="VOC"/>
    <property type="match status" value="1"/>
</dbReference>
<keyword evidence="3" id="KW-1185">Reference proteome</keyword>
<dbReference type="InterPro" id="IPR029068">
    <property type="entry name" value="Glyas_Bleomycin-R_OHBP_Dase"/>
</dbReference>
<comment type="caution">
    <text evidence="2">The sequence shown here is derived from an EMBL/GenBank/DDBJ whole genome shotgun (WGS) entry which is preliminary data.</text>
</comment>
<dbReference type="GeneID" id="80802945"/>
<protein>
    <submittedName>
        <fullName evidence="2">VOC family protein</fullName>
    </submittedName>
</protein>
<dbReference type="STRING" id="1219032.GCA_001515545_02141"/>
<organism evidence="2 3">
    <name type="scientific">Comamonas terrigena</name>
    <dbReference type="NCBI Taxonomy" id="32013"/>
    <lineage>
        <taxon>Bacteria</taxon>
        <taxon>Pseudomonadati</taxon>
        <taxon>Pseudomonadota</taxon>
        <taxon>Betaproteobacteria</taxon>
        <taxon>Burkholderiales</taxon>
        <taxon>Comamonadaceae</taxon>
        <taxon>Comamonas</taxon>
    </lineage>
</organism>
<proteinExistence type="predicted"/>
<dbReference type="EMBL" id="PDEA01000001">
    <property type="protein sequence ID" value="PEH90600.1"/>
    <property type="molecule type" value="Genomic_DNA"/>
</dbReference>
<sequence length="127" mass="13535">MIDHTGIHVQDLALSQAFYKAALAPLGYGVRLSLPDAVGFGAVPPAPGDDPGGDFWLTRATPMAPRSHIAFRAHSRAQVDAFHRAALQAGGTDNGPPGLRPHYHAHYYAAFVHDPDGYNIEAVFHGA</sequence>
<dbReference type="RefSeq" id="WP_066537199.1">
    <property type="nucleotide sequence ID" value="NZ_JAOCAL010000003.1"/>
</dbReference>
<dbReference type="Gene3D" id="3.10.180.10">
    <property type="entry name" value="2,3-Dihydroxybiphenyl 1,2-Dioxygenase, domain 1"/>
    <property type="match status" value="1"/>
</dbReference>
<evidence type="ECO:0000313" key="2">
    <source>
        <dbReference type="EMBL" id="PEH90600.1"/>
    </source>
</evidence>
<reference evidence="3" key="1">
    <citation type="submission" date="2017-09" db="EMBL/GenBank/DDBJ databases">
        <title>FDA dAtabase for Regulatory Grade micrObial Sequences (FDA-ARGOS): Supporting development and validation of Infectious Disease Dx tests.</title>
        <authorList>
            <person name="Minogue T."/>
            <person name="Wolcott M."/>
            <person name="Wasieloski L."/>
            <person name="Aguilar W."/>
            <person name="Moore D."/>
            <person name="Tallon L."/>
            <person name="Sadzewicz L."/>
            <person name="Ott S."/>
            <person name="Zhao X."/>
            <person name="Nagaraj S."/>
            <person name="Vavikolanu K."/>
            <person name="Aluvathingal J."/>
            <person name="Nadendla S."/>
            <person name="Sichtig H."/>
        </authorList>
    </citation>
    <scope>NUCLEOTIDE SEQUENCE [LARGE SCALE GENOMIC DNA]</scope>
    <source>
        <strain evidence="3">FDAARGOS_394</strain>
    </source>
</reference>
<name>A0A2A7UZ82_COMTR</name>
<gene>
    <name evidence="2" type="ORF">CRM82_20135</name>
</gene>
<dbReference type="InterPro" id="IPR037523">
    <property type="entry name" value="VOC_core"/>
</dbReference>
<dbReference type="Proteomes" id="UP000220246">
    <property type="component" value="Unassembled WGS sequence"/>
</dbReference>
<evidence type="ECO:0000313" key="3">
    <source>
        <dbReference type="Proteomes" id="UP000220246"/>
    </source>
</evidence>
<dbReference type="PANTHER" id="PTHR35006:SF2">
    <property type="entry name" value="GLYOXALASE FAMILY PROTEIN (AFU_ORTHOLOGUE AFUA_5G14830)"/>
    <property type="match status" value="1"/>
</dbReference>
<dbReference type="CDD" id="cd07262">
    <property type="entry name" value="VOC_like"/>
    <property type="match status" value="1"/>
</dbReference>
<dbReference type="InterPro" id="IPR004360">
    <property type="entry name" value="Glyas_Fos-R_dOase_dom"/>
</dbReference>
<accession>A0A2A7UZ82</accession>
<feature type="domain" description="VOC" evidence="1">
    <location>
        <begin position="1"/>
        <end position="125"/>
    </location>
</feature>
<dbReference type="SUPFAM" id="SSF54593">
    <property type="entry name" value="Glyoxalase/Bleomycin resistance protein/Dihydroxybiphenyl dioxygenase"/>
    <property type="match status" value="1"/>
</dbReference>
<evidence type="ECO:0000259" key="1">
    <source>
        <dbReference type="PROSITE" id="PS51819"/>
    </source>
</evidence>